<dbReference type="AlphaFoldDB" id="A0A845L050"/>
<name>A0A845L050_9FIRM</name>
<dbReference type="Pfam" id="PF12822">
    <property type="entry name" value="ECF_trnsprt"/>
    <property type="match status" value="1"/>
</dbReference>
<keyword evidence="3" id="KW-1185">Reference proteome</keyword>
<feature type="transmembrane region" description="Helical" evidence="1">
    <location>
        <begin position="20"/>
        <end position="39"/>
    </location>
</feature>
<evidence type="ECO:0000256" key="1">
    <source>
        <dbReference type="SAM" id="Phobius"/>
    </source>
</evidence>
<dbReference type="RefSeq" id="WP_161258028.1">
    <property type="nucleotide sequence ID" value="NZ_WXEY01000007.1"/>
</dbReference>
<protein>
    <submittedName>
        <fullName evidence="2">Alpha-ribazole transporter</fullName>
    </submittedName>
</protein>
<gene>
    <name evidence="2" type="ORF">GTO91_08995</name>
</gene>
<dbReference type="Gene3D" id="1.10.1760.20">
    <property type="match status" value="1"/>
</dbReference>
<reference evidence="2 3" key="1">
    <citation type="submission" date="2020-01" db="EMBL/GenBank/DDBJ databases">
        <title>Whole-genome sequence of Heliobacterium undosum DSM 13378.</title>
        <authorList>
            <person name="Kyndt J.A."/>
            <person name="Meyer T.E."/>
        </authorList>
    </citation>
    <scope>NUCLEOTIDE SEQUENCE [LARGE SCALE GENOMIC DNA]</scope>
    <source>
        <strain evidence="2 3">DSM 13378</strain>
    </source>
</reference>
<dbReference type="EMBL" id="WXEY01000007">
    <property type="protein sequence ID" value="MZP29842.1"/>
    <property type="molecule type" value="Genomic_DNA"/>
</dbReference>
<sequence length="171" mass="17875">MSNMPMQYNEARPSWKSVRGIALMGVLIALSAVGAMVKIPSPVGTIGLDSAPGFFAALALGATGGMIVITLGHLLTAMVVGFPLTLPVHFFIALQMAMWAYAFRWMNERFGLTAAFVAGVFLNGVVSSLTMLLLGGWGAVMAVMPFLVAGSAVNVGLAAAAYRGMKGISYR</sequence>
<keyword evidence="1" id="KW-0812">Transmembrane</keyword>
<organism evidence="2 3">
    <name type="scientific">Heliomicrobium undosum</name>
    <dbReference type="NCBI Taxonomy" id="121734"/>
    <lineage>
        <taxon>Bacteria</taxon>
        <taxon>Bacillati</taxon>
        <taxon>Bacillota</taxon>
        <taxon>Clostridia</taxon>
        <taxon>Eubacteriales</taxon>
        <taxon>Heliobacteriaceae</taxon>
        <taxon>Heliomicrobium</taxon>
    </lineage>
</organism>
<evidence type="ECO:0000313" key="2">
    <source>
        <dbReference type="EMBL" id="MZP29842.1"/>
    </source>
</evidence>
<dbReference type="GO" id="GO:0022857">
    <property type="term" value="F:transmembrane transporter activity"/>
    <property type="evidence" value="ECO:0007669"/>
    <property type="project" value="InterPro"/>
</dbReference>
<dbReference type="Proteomes" id="UP000463470">
    <property type="component" value="Unassembled WGS sequence"/>
</dbReference>
<keyword evidence="1" id="KW-1133">Transmembrane helix</keyword>
<feature type="transmembrane region" description="Helical" evidence="1">
    <location>
        <begin position="81"/>
        <end position="103"/>
    </location>
</feature>
<dbReference type="OrthoDB" id="5431035at2"/>
<dbReference type="InterPro" id="IPR024529">
    <property type="entry name" value="ECF_trnsprt_substrate-spec"/>
</dbReference>
<keyword evidence="1" id="KW-0472">Membrane</keyword>
<proteinExistence type="predicted"/>
<feature type="transmembrane region" description="Helical" evidence="1">
    <location>
        <begin position="51"/>
        <end position="75"/>
    </location>
</feature>
<accession>A0A845L050</accession>
<feature type="transmembrane region" description="Helical" evidence="1">
    <location>
        <begin position="140"/>
        <end position="162"/>
    </location>
</feature>
<feature type="transmembrane region" description="Helical" evidence="1">
    <location>
        <begin position="110"/>
        <end position="134"/>
    </location>
</feature>
<evidence type="ECO:0000313" key="3">
    <source>
        <dbReference type="Proteomes" id="UP000463470"/>
    </source>
</evidence>
<comment type="caution">
    <text evidence="2">The sequence shown here is derived from an EMBL/GenBank/DDBJ whole genome shotgun (WGS) entry which is preliminary data.</text>
</comment>